<keyword evidence="4" id="KW-1185">Reference proteome</keyword>
<gene>
    <name evidence="3" type="ORF">VSR33_36875</name>
</gene>
<dbReference type="PRINTS" id="PR00445">
    <property type="entry name" value="HUPFHYPC"/>
</dbReference>
<dbReference type="InterPro" id="IPR001109">
    <property type="entry name" value="Hydrogenase_HupF/HypC"/>
</dbReference>
<reference evidence="3 4" key="1">
    <citation type="submission" date="2024-01" db="EMBL/GenBank/DDBJ databases">
        <title>The diversity of rhizobia nodulating Mimosa spp. in eleven states of Brazil covering several biomes is determined by host plant, location, and edaphic factors.</title>
        <authorList>
            <person name="Rouws L."/>
            <person name="Barauna A."/>
            <person name="Beukes C."/>
            <person name="De Faria S.M."/>
            <person name="Gross E."/>
            <person name="Dos Reis Junior F.B."/>
            <person name="Simon M."/>
            <person name="Maluk M."/>
            <person name="Odee D.W."/>
            <person name="Kenicer G."/>
            <person name="Young J.P.W."/>
            <person name="Reis V.M."/>
            <person name="Zilli J."/>
            <person name="James E.K."/>
        </authorList>
    </citation>
    <scope>NUCLEOTIDE SEQUENCE [LARGE SCALE GENOMIC DNA]</scope>
    <source>
        <strain evidence="3 4">JPY164</strain>
    </source>
</reference>
<dbReference type="InterPro" id="IPR010893">
    <property type="entry name" value="NiFe-hyd_mat_HyaE"/>
</dbReference>
<comment type="similarity">
    <text evidence="2">Belongs to the HupG/HyaE family.</text>
</comment>
<evidence type="ECO:0000256" key="1">
    <source>
        <dbReference type="ARBA" id="ARBA00006018"/>
    </source>
</evidence>
<dbReference type="Pfam" id="PF07449">
    <property type="entry name" value="HyaE"/>
    <property type="match status" value="1"/>
</dbReference>
<dbReference type="Pfam" id="PF01455">
    <property type="entry name" value="HupF_HypC"/>
    <property type="match status" value="1"/>
</dbReference>
<protein>
    <submittedName>
        <fullName evidence="3">HypC/HybG/HupF family hydrogenase formation chaperone</fullName>
    </submittedName>
</protein>
<proteinExistence type="inferred from homology"/>
<sequence length="270" mass="28800">MRVIEVQGLQASCDGRCERRRIDTSLVGPCSAGEWLLVFLDAAREKLDATRAAEIDATLSLVERALAGDAAMARASAHFELPSALGVDDLIRLTGGARHSPVHQGIDVTNTGGAAHEVAPVVQRLIDDGHAEFVDERTLDDWLADSGECVVLLAGDPVRFPESLDVAVVVPELARLAEGRFGRPLRVAVATREGEDAIARRVGSQRWPALLWLRDGGYVTTLAGMMDWDDYVANVAHALAQPTTRVPSVGIPVNAAGASADCHYPLPSVD</sequence>
<dbReference type="Gene3D" id="2.30.30.140">
    <property type="match status" value="1"/>
</dbReference>
<name>A0ABU9SNR5_9BURK</name>
<comment type="similarity">
    <text evidence="1">Belongs to the HupF/HypC family.</text>
</comment>
<dbReference type="Proteomes" id="UP001390669">
    <property type="component" value="Unassembled WGS sequence"/>
</dbReference>
<dbReference type="SUPFAM" id="SSF159127">
    <property type="entry name" value="HupF/HypC-like"/>
    <property type="match status" value="1"/>
</dbReference>
<dbReference type="EMBL" id="JAYMRW010000028">
    <property type="protein sequence ID" value="MEM5452984.1"/>
    <property type="molecule type" value="Genomic_DNA"/>
</dbReference>
<dbReference type="SUPFAM" id="SSF52833">
    <property type="entry name" value="Thioredoxin-like"/>
    <property type="match status" value="1"/>
</dbReference>
<accession>A0ABU9SNR5</accession>
<evidence type="ECO:0000256" key="2">
    <source>
        <dbReference type="ARBA" id="ARBA00009004"/>
    </source>
</evidence>
<comment type="caution">
    <text evidence="3">The sequence shown here is derived from an EMBL/GenBank/DDBJ whole genome shotgun (WGS) entry which is preliminary data.</text>
</comment>
<dbReference type="InterPro" id="IPR036249">
    <property type="entry name" value="Thioredoxin-like_sf"/>
</dbReference>
<evidence type="ECO:0000313" key="3">
    <source>
        <dbReference type="EMBL" id="MEM5452984.1"/>
    </source>
</evidence>
<evidence type="ECO:0000313" key="4">
    <source>
        <dbReference type="Proteomes" id="UP001390669"/>
    </source>
</evidence>
<dbReference type="CDD" id="cd02965">
    <property type="entry name" value="HyaE"/>
    <property type="match status" value="1"/>
</dbReference>
<dbReference type="Gene3D" id="3.40.30.10">
    <property type="entry name" value="Glutaredoxin"/>
    <property type="match status" value="1"/>
</dbReference>
<organism evidence="3 4">
    <name type="scientific">Paraburkholderia guartelaensis</name>
    <dbReference type="NCBI Taxonomy" id="2546446"/>
    <lineage>
        <taxon>Bacteria</taxon>
        <taxon>Pseudomonadati</taxon>
        <taxon>Pseudomonadota</taxon>
        <taxon>Betaproteobacteria</taxon>
        <taxon>Burkholderiales</taxon>
        <taxon>Burkholderiaceae</taxon>
        <taxon>Paraburkholderia</taxon>
    </lineage>
</organism>
<dbReference type="RefSeq" id="WP_406954321.1">
    <property type="nucleotide sequence ID" value="NZ_JAYMRW010000028.1"/>
</dbReference>